<keyword evidence="2" id="KW-1185">Reference proteome</keyword>
<dbReference type="AlphaFoldDB" id="A0A9N7YIG7"/>
<name>A0A9N7YIG7_PLEPL</name>
<reference evidence="1" key="1">
    <citation type="submission" date="2020-03" db="EMBL/GenBank/DDBJ databases">
        <authorList>
            <person name="Weist P."/>
        </authorList>
    </citation>
    <scope>NUCLEOTIDE SEQUENCE</scope>
</reference>
<dbReference type="EMBL" id="CADEAL010000903">
    <property type="protein sequence ID" value="CAB1426676.1"/>
    <property type="molecule type" value="Genomic_DNA"/>
</dbReference>
<gene>
    <name evidence="1" type="ORF">PLEPLA_LOCUS14614</name>
</gene>
<sequence>MEVIQITGAGLDPVDLSRLLDISFGITVGYSATHRSHLQLDPDCFFPTQERAGAARSSPREKLYPCVSAWALTF</sequence>
<comment type="caution">
    <text evidence="1">The sequence shown here is derived from an EMBL/GenBank/DDBJ whole genome shotgun (WGS) entry which is preliminary data.</text>
</comment>
<proteinExistence type="predicted"/>
<protein>
    <submittedName>
        <fullName evidence="1">Uncharacterized protein</fullName>
    </submittedName>
</protein>
<accession>A0A9N7YIG7</accession>
<evidence type="ECO:0000313" key="2">
    <source>
        <dbReference type="Proteomes" id="UP001153269"/>
    </source>
</evidence>
<dbReference type="Proteomes" id="UP001153269">
    <property type="component" value="Unassembled WGS sequence"/>
</dbReference>
<organism evidence="1 2">
    <name type="scientific">Pleuronectes platessa</name>
    <name type="common">European plaice</name>
    <dbReference type="NCBI Taxonomy" id="8262"/>
    <lineage>
        <taxon>Eukaryota</taxon>
        <taxon>Metazoa</taxon>
        <taxon>Chordata</taxon>
        <taxon>Craniata</taxon>
        <taxon>Vertebrata</taxon>
        <taxon>Euteleostomi</taxon>
        <taxon>Actinopterygii</taxon>
        <taxon>Neopterygii</taxon>
        <taxon>Teleostei</taxon>
        <taxon>Neoteleostei</taxon>
        <taxon>Acanthomorphata</taxon>
        <taxon>Carangaria</taxon>
        <taxon>Pleuronectiformes</taxon>
        <taxon>Pleuronectoidei</taxon>
        <taxon>Pleuronectidae</taxon>
        <taxon>Pleuronectes</taxon>
    </lineage>
</organism>
<evidence type="ECO:0000313" key="1">
    <source>
        <dbReference type="EMBL" id="CAB1426676.1"/>
    </source>
</evidence>